<proteinExistence type="predicted"/>
<name>A0A3S4Z4Q6_BARVI</name>
<accession>A0A3S4Z4Q6</accession>
<dbReference type="Proteomes" id="UP000274201">
    <property type="component" value="Chromosome"/>
</dbReference>
<organism evidence="1 2">
    <name type="scientific">Bartonella vinsonii</name>
    <name type="common">Rochalimaea vinsonii</name>
    <dbReference type="NCBI Taxonomy" id="33047"/>
    <lineage>
        <taxon>Bacteria</taxon>
        <taxon>Pseudomonadati</taxon>
        <taxon>Pseudomonadota</taxon>
        <taxon>Alphaproteobacteria</taxon>
        <taxon>Hyphomicrobiales</taxon>
        <taxon>Bartonellaceae</taxon>
        <taxon>Bartonella</taxon>
    </lineage>
</organism>
<gene>
    <name evidence="1" type="ORF">NCTC12905_01329</name>
</gene>
<dbReference type="AlphaFoldDB" id="A0A3S4Z4Q6"/>
<evidence type="ECO:0000313" key="1">
    <source>
        <dbReference type="EMBL" id="VEJ45662.1"/>
    </source>
</evidence>
<reference evidence="1 2" key="1">
    <citation type="submission" date="2018-12" db="EMBL/GenBank/DDBJ databases">
        <authorList>
            <consortium name="Pathogen Informatics"/>
        </authorList>
    </citation>
    <scope>NUCLEOTIDE SEQUENCE [LARGE SCALE GENOMIC DNA]</scope>
    <source>
        <strain evidence="1 2">NCTC12905</strain>
    </source>
</reference>
<dbReference type="EMBL" id="LR134529">
    <property type="protein sequence ID" value="VEJ45662.1"/>
    <property type="molecule type" value="Genomic_DNA"/>
</dbReference>
<sequence>MKVYQIDFISEDFPNLPSNLLGFFLTLRVVSKNADILAGDKKL</sequence>
<evidence type="ECO:0000313" key="2">
    <source>
        <dbReference type="Proteomes" id="UP000274201"/>
    </source>
</evidence>
<protein>
    <submittedName>
        <fullName evidence="1">Uncharacterized protein</fullName>
    </submittedName>
</protein>